<dbReference type="PANTHER" id="PTHR12862">
    <property type="entry name" value="BADF TYPE ATPASE DOMAIN-CONTAINING PROTEIN"/>
    <property type="match status" value="1"/>
</dbReference>
<protein>
    <recommendedName>
        <fullName evidence="3">N-acetyl-D-glucosamine kinase</fullName>
        <ecNumber evidence="2">2.7.1.59</ecNumber>
    </recommendedName>
    <alternativeName>
        <fullName evidence="4">GlcNAc kinase</fullName>
    </alternativeName>
</protein>
<dbReference type="EC" id="2.7.1.59" evidence="2"/>
<dbReference type="AlphaFoldDB" id="A0AAV2TSJ6"/>
<dbReference type="Proteomes" id="UP001497525">
    <property type="component" value="Unassembled WGS sequence"/>
</dbReference>
<dbReference type="GO" id="GO:0045127">
    <property type="term" value="F:N-acetylglucosamine kinase activity"/>
    <property type="evidence" value="ECO:0007669"/>
    <property type="project" value="UniProtKB-EC"/>
</dbReference>
<organism evidence="6 7">
    <name type="scientific">Calicophoron daubneyi</name>
    <name type="common">Rumen fluke</name>
    <name type="synonym">Paramphistomum daubneyi</name>
    <dbReference type="NCBI Taxonomy" id="300641"/>
    <lineage>
        <taxon>Eukaryota</taxon>
        <taxon>Metazoa</taxon>
        <taxon>Spiralia</taxon>
        <taxon>Lophotrochozoa</taxon>
        <taxon>Platyhelminthes</taxon>
        <taxon>Trematoda</taxon>
        <taxon>Digenea</taxon>
        <taxon>Plagiorchiida</taxon>
        <taxon>Pronocephalata</taxon>
        <taxon>Paramphistomoidea</taxon>
        <taxon>Paramphistomidae</taxon>
        <taxon>Calicophoron</taxon>
    </lineage>
</organism>
<evidence type="ECO:0000259" key="5">
    <source>
        <dbReference type="Pfam" id="PF01869"/>
    </source>
</evidence>
<dbReference type="SUPFAM" id="SSF53067">
    <property type="entry name" value="Actin-like ATPase domain"/>
    <property type="match status" value="2"/>
</dbReference>
<name>A0AAV2TSJ6_CALDB</name>
<evidence type="ECO:0000256" key="3">
    <source>
        <dbReference type="ARBA" id="ARBA00014974"/>
    </source>
</evidence>
<dbReference type="InterPro" id="IPR043129">
    <property type="entry name" value="ATPase_NBD"/>
</dbReference>
<evidence type="ECO:0000256" key="2">
    <source>
        <dbReference type="ARBA" id="ARBA00012122"/>
    </source>
</evidence>
<evidence type="ECO:0000313" key="6">
    <source>
        <dbReference type="EMBL" id="CAL5139275.1"/>
    </source>
</evidence>
<accession>A0AAV2TSJ6</accession>
<comment type="caution">
    <text evidence="6">The sequence shown here is derived from an EMBL/GenBank/DDBJ whole genome shotgun (WGS) entry which is preliminary data.</text>
</comment>
<feature type="domain" description="ATPase BadF/BadG/BcrA/BcrD type" evidence="5">
    <location>
        <begin position="7"/>
        <end position="280"/>
    </location>
</feature>
<gene>
    <name evidence="6" type="ORF">CDAUBV1_LOCUS14307</name>
</gene>
<sequence>MGVLVGGIEGGSTSSRIVLVDENCNLLGSAEGPHTNQWLIGIAECVNRLITLVDKVLANAGLSPLTTLSHLGLALSGVDTVETQMEVLNALSNKRHDIAKHIQICNDSIGTLLTVTDDDGIVLISGTGSICNMVYRDLTFERVGGYGYLLGDGGSAYWIVQNTLQMFLRIYDGLMSWEHDIQQVQEIIYKFFSIEHPSGLLSHFYTNFSKGKVALLCKNLSDAARKGEPLCTHVFEKAGEELGHHTKAVLRRALSRTSSPVNNILVVCCGSVFKSWDLLRNGYHRILEEYNPTLNWKGTVKLVRLRTTAAFGAARYAVRVSDGIRMPLPPNTTTDLDSVNIPACSN</sequence>
<proteinExistence type="inferred from homology"/>
<dbReference type="EMBL" id="CAXLJL010000600">
    <property type="protein sequence ID" value="CAL5139275.1"/>
    <property type="molecule type" value="Genomic_DNA"/>
</dbReference>
<dbReference type="Gene3D" id="3.30.420.40">
    <property type="match status" value="2"/>
</dbReference>
<comment type="similarity">
    <text evidence="1">Belongs to the eukaryotic-type N-acetylglucosamine kinase family.</text>
</comment>
<dbReference type="Pfam" id="PF01869">
    <property type="entry name" value="BcrAD_BadFG"/>
    <property type="match status" value="1"/>
</dbReference>
<dbReference type="InterPro" id="IPR002731">
    <property type="entry name" value="ATPase_BadF"/>
</dbReference>
<evidence type="ECO:0000313" key="7">
    <source>
        <dbReference type="Proteomes" id="UP001497525"/>
    </source>
</evidence>
<dbReference type="InterPro" id="IPR039758">
    <property type="entry name" value="NAGK-like"/>
</dbReference>
<evidence type="ECO:0000256" key="1">
    <source>
        <dbReference type="ARBA" id="ARBA00006198"/>
    </source>
</evidence>
<dbReference type="PANTHER" id="PTHR12862:SF0">
    <property type="entry name" value="N-ACETYL-D-GLUCOSAMINE KINASE"/>
    <property type="match status" value="1"/>
</dbReference>
<reference evidence="6" key="1">
    <citation type="submission" date="2024-06" db="EMBL/GenBank/DDBJ databases">
        <authorList>
            <person name="Liu X."/>
            <person name="Lenzi L."/>
            <person name="Haldenby T S."/>
            <person name="Uol C."/>
        </authorList>
    </citation>
    <scope>NUCLEOTIDE SEQUENCE</scope>
</reference>
<evidence type="ECO:0000256" key="4">
    <source>
        <dbReference type="ARBA" id="ARBA00031123"/>
    </source>
</evidence>